<keyword evidence="6" id="KW-1185">Reference proteome</keyword>
<reference evidence="5 6" key="1">
    <citation type="submission" date="2022-12" db="EMBL/GenBank/DDBJ databases">
        <title>Chromosome-level genome of Tegillarca granosa.</title>
        <authorList>
            <person name="Kim J."/>
        </authorList>
    </citation>
    <scope>NUCLEOTIDE SEQUENCE [LARGE SCALE GENOMIC DNA]</scope>
    <source>
        <strain evidence="5">Teg-2019</strain>
        <tissue evidence="5">Adductor muscle</tissue>
    </source>
</reference>
<dbReference type="Proteomes" id="UP001217089">
    <property type="component" value="Unassembled WGS sequence"/>
</dbReference>
<dbReference type="CDD" id="cd00340">
    <property type="entry name" value="GSH_Peroxidase"/>
    <property type="match status" value="1"/>
</dbReference>
<evidence type="ECO:0000313" key="5">
    <source>
        <dbReference type="EMBL" id="KAJ8305471.1"/>
    </source>
</evidence>
<dbReference type="InterPro" id="IPR000889">
    <property type="entry name" value="Glutathione_peroxidase"/>
</dbReference>
<sequence length="170" mass="19410">MKGKITPLNKYRGQVTLVVNVASECGYTDGHYKALVQLQNELGGQGKFNVLAFPCNQFGGQEPQDNAAILRFAQTNYKVKFPIFAKINVINTNVPPVWKFLIEKSGHAPTWNFWKYLIDGNGQVINAWGPWVSVEQIKADVVKTYQENIEQEMFTWRRTLISCVYTYKTV</sequence>
<dbReference type="Gene3D" id="3.40.30.10">
    <property type="entry name" value="Glutaredoxin"/>
    <property type="match status" value="1"/>
</dbReference>
<keyword evidence="2 4" id="KW-0575">Peroxidase</keyword>
<comment type="caution">
    <text evidence="5">The sequence shown here is derived from an EMBL/GenBank/DDBJ whole genome shotgun (WGS) entry which is preliminary data.</text>
</comment>
<evidence type="ECO:0000256" key="2">
    <source>
        <dbReference type="ARBA" id="ARBA00022559"/>
    </source>
</evidence>
<keyword evidence="3 4" id="KW-0560">Oxidoreductase</keyword>
<dbReference type="PIRSF" id="PIRSF000303">
    <property type="entry name" value="Glutathion_perox"/>
    <property type="match status" value="1"/>
</dbReference>
<evidence type="ECO:0000256" key="1">
    <source>
        <dbReference type="ARBA" id="ARBA00006926"/>
    </source>
</evidence>
<dbReference type="PROSITE" id="PS51355">
    <property type="entry name" value="GLUTATHIONE_PEROXID_3"/>
    <property type="match status" value="1"/>
</dbReference>
<comment type="similarity">
    <text evidence="1 4">Belongs to the glutathione peroxidase family.</text>
</comment>
<dbReference type="PROSITE" id="PS00763">
    <property type="entry name" value="GLUTATHIONE_PEROXID_2"/>
    <property type="match status" value="1"/>
</dbReference>
<organism evidence="5 6">
    <name type="scientific">Tegillarca granosa</name>
    <name type="common">Malaysian cockle</name>
    <name type="synonym">Anadara granosa</name>
    <dbReference type="NCBI Taxonomy" id="220873"/>
    <lineage>
        <taxon>Eukaryota</taxon>
        <taxon>Metazoa</taxon>
        <taxon>Spiralia</taxon>
        <taxon>Lophotrochozoa</taxon>
        <taxon>Mollusca</taxon>
        <taxon>Bivalvia</taxon>
        <taxon>Autobranchia</taxon>
        <taxon>Pteriomorphia</taxon>
        <taxon>Arcoida</taxon>
        <taxon>Arcoidea</taxon>
        <taxon>Arcidae</taxon>
        <taxon>Tegillarca</taxon>
    </lineage>
</organism>
<evidence type="ECO:0000256" key="3">
    <source>
        <dbReference type="ARBA" id="ARBA00023002"/>
    </source>
</evidence>
<evidence type="ECO:0000256" key="4">
    <source>
        <dbReference type="RuleBase" id="RU000499"/>
    </source>
</evidence>
<dbReference type="InterPro" id="IPR029760">
    <property type="entry name" value="GPX_CS"/>
</dbReference>
<dbReference type="PRINTS" id="PR01011">
    <property type="entry name" value="GLUTPROXDASE"/>
</dbReference>
<dbReference type="SUPFAM" id="SSF52833">
    <property type="entry name" value="Thioredoxin-like"/>
    <property type="match status" value="1"/>
</dbReference>
<accession>A0ABQ9ENJ1</accession>
<dbReference type="InterPro" id="IPR036249">
    <property type="entry name" value="Thioredoxin-like_sf"/>
</dbReference>
<proteinExistence type="inferred from homology"/>
<dbReference type="Pfam" id="PF00255">
    <property type="entry name" value="GSHPx"/>
    <property type="match status" value="1"/>
</dbReference>
<dbReference type="PANTHER" id="PTHR11592:SF78">
    <property type="entry name" value="GLUTATHIONE PEROXIDASE"/>
    <property type="match status" value="1"/>
</dbReference>
<dbReference type="EMBL" id="JARBDR010000813">
    <property type="protein sequence ID" value="KAJ8305471.1"/>
    <property type="molecule type" value="Genomic_DNA"/>
</dbReference>
<gene>
    <name evidence="5" type="ORF">KUTeg_016016</name>
</gene>
<protein>
    <recommendedName>
        <fullName evidence="4">Glutathione peroxidase</fullName>
    </recommendedName>
</protein>
<evidence type="ECO:0000313" key="6">
    <source>
        <dbReference type="Proteomes" id="UP001217089"/>
    </source>
</evidence>
<name>A0ABQ9ENJ1_TEGGR</name>
<dbReference type="PANTHER" id="PTHR11592">
    <property type="entry name" value="GLUTATHIONE PEROXIDASE"/>
    <property type="match status" value="1"/>
</dbReference>